<evidence type="ECO:0000313" key="1">
    <source>
        <dbReference type="EMBL" id="MBV3409127.1"/>
    </source>
</evidence>
<comment type="caution">
    <text evidence="1">The sequence shown here is derived from an EMBL/GenBank/DDBJ whole genome shotgun (WGS) entry which is preliminary data.</text>
</comment>
<sequence length="46" mass="5240">MKHLILDLHHRFPGIRTILGHRDLPGVQKACPCFDATKLQYLLDAS</sequence>
<gene>
    <name evidence="1" type="ORF">KSW80_12090</name>
</gene>
<accession>A0AAW4NCI0</accession>
<evidence type="ECO:0000313" key="2">
    <source>
        <dbReference type="Proteomes" id="UP001196316"/>
    </source>
</evidence>
<dbReference type="Proteomes" id="UP001196316">
    <property type="component" value="Unassembled WGS sequence"/>
</dbReference>
<reference evidence="1" key="1">
    <citation type="submission" date="2021-06" db="EMBL/GenBank/DDBJ databases">
        <title>Collection of gut derived symbiotic bacterial strains cultured from healthy donors.</title>
        <authorList>
            <person name="Lin H."/>
            <person name="Littmann E."/>
            <person name="Pamer E.G."/>
        </authorList>
    </citation>
    <scope>NUCLEOTIDE SEQUENCE</scope>
    <source>
        <strain evidence="1">MSK.21.60</strain>
    </source>
</reference>
<dbReference type="SUPFAM" id="SSF55846">
    <property type="entry name" value="N-acetylmuramoyl-L-alanine amidase-like"/>
    <property type="match status" value="1"/>
</dbReference>
<proteinExistence type="predicted"/>
<dbReference type="GO" id="GO:0009253">
    <property type="term" value="P:peptidoglycan catabolic process"/>
    <property type="evidence" value="ECO:0007669"/>
    <property type="project" value="InterPro"/>
</dbReference>
<dbReference type="EMBL" id="JAHOEP010000037">
    <property type="protein sequence ID" value="MBV3409127.1"/>
    <property type="molecule type" value="Genomic_DNA"/>
</dbReference>
<dbReference type="AlphaFoldDB" id="A0AAW4NCI0"/>
<dbReference type="InterPro" id="IPR036505">
    <property type="entry name" value="Amidase/PGRP_sf"/>
</dbReference>
<organism evidence="1 2">
    <name type="scientific">Segatella copri</name>
    <dbReference type="NCBI Taxonomy" id="165179"/>
    <lineage>
        <taxon>Bacteria</taxon>
        <taxon>Pseudomonadati</taxon>
        <taxon>Bacteroidota</taxon>
        <taxon>Bacteroidia</taxon>
        <taxon>Bacteroidales</taxon>
        <taxon>Prevotellaceae</taxon>
        <taxon>Segatella</taxon>
    </lineage>
</organism>
<dbReference type="GO" id="GO:0008745">
    <property type="term" value="F:N-acetylmuramoyl-L-alanine amidase activity"/>
    <property type="evidence" value="ECO:0007669"/>
    <property type="project" value="InterPro"/>
</dbReference>
<evidence type="ECO:0008006" key="3">
    <source>
        <dbReference type="Google" id="ProtNLM"/>
    </source>
</evidence>
<dbReference type="RefSeq" id="WP_194252984.1">
    <property type="nucleotide sequence ID" value="NZ_JAHOEK010000037.1"/>
</dbReference>
<protein>
    <recommendedName>
        <fullName evidence="3">N-acetylmuramoyl-L-alanine amidase</fullName>
    </recommendedName>
</protein>
<name>A0AAW4NCI0_9BACT</name>